<comment type="similarity">
    <text evidence="1">Belongs to the dUTPase family.</text>
</comment>
<dbReference type="NCBIfam" id="TIGR00576">
    <property type="entry name" value="dut"/>
    <property type="match status" value="1"/>
</dbReference>
<dbReference type="GO" id="GO:0004170">
    <property type="term" value="F:dUTP diphosphatase activity"/>
    <property type="evidence" value="ECO:0007669"/>
    <property type="project" value="UniProtKB-EC"/>
</dbReference>
<comment type="caution">
    <text evidence="7">The sequence shown here is derived from an EMBL/GenBank/DDBJ whole genome shotgun (WGS) entry which is preliminary data.</text>
</comment>
<dbReference type="GO" id="GO:0046081">
    <property type="term" value="P:dUTP catabolic process"/>
    <property type="evidence" value="ECO:0007669"/>
    <property type="project" value="InterPro"/>
</dbReference>
<dbReference type="InterPro" id="IPR036157">
    <property type="entry name" value="dUTPase-like_sf"/>
</dbReference>
<evidence type="ECO:0000256" key="3">
    <source>
        <dbReference type="ARBA" id="ARBA00022801"/>
    </source>
</evidence>
<keyword evidence="4" id="KW-0546">Nucleotide metabolism</keyword>
<organism evidence="7 8">
    <name type="scientific">Candidatus Kerfeldbacteria bacterium CG15_BIG_FIL_POST_REV_8_21_14_020_45_12</name>
    <dbReference type="NCBI Taxonomy" id="2014247"/>
    <lineage>
        <taxon>Bacteria</taxon>
        <taxon>Candidatus Kerfeldiibacteriota</taxon>
    </lineage>
</organism>
<proteinExistence type="inferred from homology"/>
<evidence type="ECO:0000256" key="1">
    <source>
        <dbReference type="ARBA" id="ARBA00006581"/>
    </source>
</evidence>
<evidence type="ECO:0000256" key="2">
    <source>
        <dbReference type="ARBA" id="ARBA00012379"/>
    </source>
</evidence>
<dbReference type="InterPro" id="IPR029054">
    <property type="entry name" value="dUTPase-like"/>
</dbReference>
<evidence type="ECO:0000256" key="5">
    <source>
        <dbReference type="ARBA" id="ARBA00047686"/>
    </source>
</evidence>
<dbReference type="PANTHER" id="PTHR11241">
    <property type="entry name" value="DEOXYURIDINE 5'-TRIPHOSPHATE NUCLEOTIDOHYDROLASE"/>
    <property type="match status" value="1"/>
</dbReference>
<keyword evidence="3" id="KW-0378">Hydrolase</keyword>
<evidence type="ECO:0000313" key="7">
    <source>
        <dbReference type="EMBL" id="PIW37172.1"/>
    </source>
</evidence>
<dbReference type="GO" id="GO:0000287">
    <property type="term" value="F:magnesium ion binding"/>
    <property type="evidence" value="ECO:0007669"/>
    <property type="project" value="InterPro"/>
</dbReference>
<dbReference type="Proteomes" id="UP000230292">
    <property type="component" value="Unassembled WGS sequence"/>
</dbReference>
<name>A0A2M7H4L4_9BACT</name>
<dbReference type="SUPFAM" id="SSF51283">
    <property type="entry name" value="dUTPase-like"/>
    <property type="match status" value="1"/>
</dbReference>
<evidence type="ECO:0000313" key="8">
    <source>
        <dbReference type="Proteomes" id="UP000230292"/>
    </source>
</evidence>
<dbReference type="AlphaFoldDB" id="A0A2M7H4L4"/>
<dbReference type="PANTHER" id="PTHR11241:SF0">
    <property type="entry name" value="DEOXYURIDINE 5'-TRIPHOSPHATE NUCLEOTIDOHYDROLASE"/>
    <property type="match status" value="1"/>
</dbReference>
<dbReference type="InterPro" id="IPR008181">
    <property type="entry name" value="dUTPase"/>
</dbReference>
<dbReference type="NCBIfam" id="NF001862">
    <property type="entry name" value="PRK00601.1"/>
    <property type="match status" value="1"/>
</dbReference>
<dbReference type="EC" id="3.6.1.23" evidence="2"/>
<feature type="domain" description="dUTPase-like" evidence="6">
    <location>
        <begin position="11"/>
        <end position="139"/>
    </location>
</feature>
<reference evidence="7 8" key="1">
    <citation type="submission" date="2017-09" db="EMBL/GenBank/DDBJ databases">
        <title>Depth-based differentiation of microbial function through sediment-hosted aquifers and enrichment of novel symbionts in the deep terrestrial subsurface.</title>
        <authorList>
            <person name="Probst A.J."/>
            <person name="Ladd B."/>
            <person name="Jarett J.K."/>
            <person name="Geller-Mcgrath D.E."/>
            <person name="Sieber C.M."/>
            <person name="Emerson J.B."/>
            <person name="Anantharaman K."/>
            <person name="Thomas B.C."/>
            <person name="Malmstrom R."/>
            <person name="Stieglmeier M."/>
            <person name="Klingl A."/>
            <person name="Woyke T."/>
            <person name="Ryan C.M."/>
            <person name="Banfield J.F."/>
        </authorList>
    </citation>
    <scope>NUCLEOTIDE SEQUENCE [LARGE SCALE GENOMIC DNA]</scope>
    <source>
        <strain evidence="7">CG15_BIG_FIL_POST_REV_8_21_14_020_45_12</strain>
    </source>
</reference>
<dbReference type="Pfam" id="PF00692">
    <property type="entry name" value="dUTPase"/>
    <property type="match status" value="1"/>
</dbReference>
<evidence type="ECO:0000259" key="6">
    <source>
        <dbReference type="Pfam" id="PF00692"/>
    </source>
</evidence>
<accession>A0A2M7H4L4</accession>
<dbReference type="Gene3D" id="2.70.40.10">
    <property type="match status" value="1"/>
</dbReference>
<dbReference type="EMBL" id="PFGC01000020">
    <property type="protein sequence ID" value="PIW37172.1"/>
    <property type="molecule type" value="Genomic_DNA"/>
</dbReference>
<evidence type="ECO:0000256" key="4">
    <source>
        <dbReference type="ARBA" id="ARBA00023080"/>
    </source>
</evidence>
<dbReference type="InterPro" id="IPR033704">
    <property type="entry name" value="dUTPase_trimeric"/>
</dbReference>
<gene>
    <name evidence="7" type="ORF">COW24_01785</name>
</gene>
<sequence>MNLLIQKLRDTATLPEYAHAGDAGMDIFSDVQATLRPGERRVIETGIAMEIPTGYVGLIWEKSGRASQEGLGTLAGVIDSGYRGEVKIVLINHGDEPIVIERGQKIAQLLVQAVASVSIKQVNSLESSSRATAGFGSTGL</sequence>
<comment type="catalytic activity">
    <reaction evidence="5">
        <text>dUTP + H2O = dUMP + diphosphate + H(+)</text>
        <dbReference type="Rhea" id="RHEA:10248"/>
        <dbReference type="ChEBI" id="CHEBI:15377"/>
        <dbReference type="ChEBI" id="CHEBI:15378"/>
        <dbReference type="ChEBI" id="CHEBI:33019"/>
        <dbReference type="ChEBI" id="CHEBI:61555"/>
        <dbReference type="ChEBI" id="CHEBI:246422"/>
        <dbReference type="EC" id="3.6.1.23"/>
    </reaction>
</comment>
<dbReference type="GO" id="GO:0006226">
    <property type="term" value="P:dUMP biosynthetic process"/>
    <property type="evidence" value="ECO:0007669"/>
    <property type="project" value="InterPro"/>
</dbReference>
<protein>
    <recommendedName>
        <fullName evidence="2">dUTP diphosphatase</fullName>
        <ecNumber evidence="2">3.6.1.23</ecNumber>
    </recommendedName>
</protein>
<dbReference type="CDD" id="cd07557">
    <property type="entry name" value="trimeric_dUTPase"/>
    <property type="match status" value="1"/>
</dbReference>